<evidence type="ECO:0000256" key="1">
    <source>
        <dbReference type="SAM" id="Coils"/>
    </source>
</evidence>
<keyword evidence="2" id="KW-1133">Transmembrane helix</keyword>
<evidence type="ECO:0000259" key="3">
    <source>
        <dbReference type="Pfam" id="PF05569"/>
    </source>
</evidence>
<protein>
    <submittedName>
        <fullName evidence="4">Beta-lactamase regulating signal transducer with metallopeptidase domain</fullName>
    </submittedName>
</protein>
<dbReference type="InterPro" id="IPR008756">
    <property type="entry name" value="Peptidase_M56"/>
</dbReference>
<feature type="domain" description="Peptidase M56" evidence="3">
    <location>
        <begin position="34"/>
        <end position="306"/>
    </location>
</feature>
<evidence type="ECO:0000313" key="4">
    <source>
        <dbReference type="EMBL" id="MBB5318691.1"/>
    </source>
</evidence>
<evidence type="ECO:0000256" key="2">
    <source>
        <dbReference type="SAM" id="Phobius"/>
    </source>
</evidence>
<feature type="transmembrane region" description="Helical" evidence="2">
    <location>
        <begin position="320"/>
        <end position="342"/>
    </location>
</feature>
<proteinExistence type="predicted"/>
<dbReference type="CDD" id="cd07341">
    <property type="entry name" value="M56_BlaR1_MecR1_like"/>
    <property type="match status" value="1"/>
</dbReference>
<dbReference type="PANTHER" id="PTHR34978">
    <property type="entry name" value="POSSIBLE SENSOR-TRANSDUCER PROTEIN BLAR"/>
    <property type="match status" value="1"/>
</dbReference>
<dbReference type="PANTHER" id="PTHR34978:SF3">
    <property type="entry name" value="SLR0241 PROTEIN"/>
    <property type="match status" value="1"/>
</dbReference>
<dbReference type="EMBL" id="JACHDY010000005">
    <property type="protein sequence ID" value="MBB5318691.1"/>
    <property type="molecule type" value="Genomic_DNA"/>
</dbReference>
<keyword evidence="1" id="KW-0175">Coiled coil</keyword>
<keyword evidence="2" id="KW-0812">Transmembrane</keyword>
<comment type="caution">
    <text evidence="4">The sequence shown here is derived from an EMBL/GenBank/DDBJ whole genome shotgun (WGS) entry which is preliminary data.</text>
</comment>
<feature type="transmembrane region" description="Helical" evidence="2">
    <location>
        <begin position="111"/>
        <end position="134"/>
    </location>
</feature>
<sequence length="584" mass="64382">MIERTLVEYVANALWQVPMLAGGAWLLLAAVKAGPRMQHGVWLMVLGLAVLLPLHGMGGELAPVRVRPDVGLRVGASDVAAAGEVLGTERVGEERAVGSLRPRRVEISVTAARWVVSLYAGAVMFGLWRVVWAWRAARRLVERSREVTLAGEQTVVLEDYGRRLRIRLPQVRASVEISSPMIVGVIAPVLLLPVEFARYEAEEMRAALLHELAHVKRRDTLENAVCQLVALPVSWHPVTQWVQGRIRRTREMVCDAMAAEEMRSEIGYARCLLALAKGMMAGREFERETAGVGLFHSNVLEERVMRLMESGAVMGVRMKVVRMAGGAVAMVATMAVAAMFHVTPTMAQEQMQAPLPEVGQSAAPQVVPDATPQVVPDAAPQAAPNAAASDSAERKVKAYGKQADVVAGKGKYVYRWEGSEDEPVTIVNGRVRKLTPEERKQIRQQMEKASKEIAAATAKINSPEFRKQIAEAAAASAKVNSAEFKRQIAEAQLEAQKANEMVHSQAFQEQMVEVQRMTANLKTMEMPRIQEEIARATAQVNSPEFKQQMADMQREINVEVQQRMAEAMKQMKEAQEGLKEISPK</sequence>
<name>A0A7W8IK80_9BACT</name>
<feature type="transmembrane region" description="Helical" evidence="2">
    <location>
        <begin position="40"/>
        <end position="58"/>
    </location>
</feature>
<dbReference type="InterPro" id="IPR052173">
    <property type="entry name" value="Beta-lactam_resp_regulator"/>
</dbReference>
<accession>A0A7W8IK80</accession>
<dbReference type="Proteomes" id="UP000568106">
    <property type="component" value="Unassembled WGS sequence"/>
</dbReference>
<dbReference type="Pfam" id="PF05569">
    <property type="entry name" value="Peptidase_M56"/>
    <property type="match status" value="1"/>
</dbReference>
<reference evidence="4" key="1">
    <citation type="submission" date="2020-08" db="EMBL/GenBank/DDBJ databases">
        <title>Genomic Encyclopedia of Type Strains, Phase IV (KMG-V): Genome sequencing to study the core and pangenomes of soil and plant-associated prokaryotes.</title>
        <authorList>
            <person name="Whitman W."/>
        </authorList>
    </citation>
    <scope>NUCLEOTIDE SEQUENCE [LARGE SCALE GENOMIC DNA]</scope>
    <source>
        <strain evidence="4">M8UP27</strain>
    </source>
</reference>
<keyword evidence="5" id="KW-1185">Reference proteome</keyword>
<organism evidence="4 5">
    <name type="scientific">Tunturiibacter empetritectus</name>
    <dbReference type="NCBI Taxonomy" id="3069691"/>
    <lineage>
        <taxon>Bacteria</taxon>
        <taxon>Pseudomonadati</taxon>
        <taxon>Acidobacteriota</taxon>
        <taxon>Terriglobia</taxon>
        <taxon>Terriglobales</taxon>
        <taxon>Acidobacteriaceae</taxon>
        <taxon>Tunturiibacter</taxon>
    </lineage>
</organism>
<gene>
    <name evidence="4" type="ORF">HDF09_003390</name>
</gene>
<keyword evidence="2" id="KW-0472">Membrane</keyword>
<feature type="transmembrane region" description="Helical" evidence="2">
    <location>
        <begin position="6"/>
        <end position="28"/>
    </location>
</feature>
<dbReference type="AlphaFoldDB" id="A0A7W8IK80"/>
<feature type="coiled-coil region" evidence="1">
    <location>
        <begin position="439"/>
        <end position="501"/>
    </location>
</feature>
<evidence type="ECO:0000313" key="5">
    <source>
        <dbReference type="Proteomes" id="UP000568106"/>
    </source>
</evidence>